<evidence type="ECO:0000313" key="2">
    <source>
        <dbReference type="EMBL" id="EER37980.1"/>
    </source>
</evidence>
<organism evidence="2 3">
    <name type="scientific">Ajellomyces capsulatus (strain H143)</name>
    <name type="common">Darling's disease fungus</name>
    <name type="synonym">Histoplasma capsulatum</name>
    <dbReference type="NCBI Taxonomy" id="544712"/>
    <lineage>
        <taxon>Eukaryota</taxon>
        <taxon>Fungi</taxon>
        <taxon>Dikarya</taxon>
        <taxon>Ascomycota</taxon>
        <taxon>Pezizomycotina</taxon>
        <taxon>Eurotiomycetes</taxon>
        <taxon>Eurotiomycetidae</taxon>
        <taxon>Onygenales</taxon>
        <taxon>Ajellomycetaceae</taxon>
        <taxon>Histoplasma</taxon>
    </lineage>
</organism>
<dbReference type="HOGENOM" id="CLU_2305259_0_0_1"/>
<feature type="region of interest" description="Disordered" evidence="1">
    <location>
        <begin position="72"/>
        <end position="100"/>
    </location>
</feature>
<dbReference type="VEuPathDB" id="FungiDB:HCDG_07715"/>
<name>C6HND4_AJECH</name>
<dbReference type="EMBL" id="GG692432">
    <property type="protein sequence ID" value="EER37980.1"/>
    <property type="molecule type" value="Genomic_DNA"/>
</dbReference>
<protein>
    <submittedName>
        <fullName evidence="2">Uncharacterized protein</fullName>
    </submittedName>
</protein>
<feature type="compositionally biased region" description="Polar residues" evidence="1">
    <location>
        <begin position="72"/>
        <end position="85"/>
    </location>
</feature>
<proteinExistence type="predicted"/>
<gene>
    <name evidence="2" type="ORF">HCDG_07715</name>
</gene>
<dbReference type="Proteomes" id="UP000002624">
    <property type="component" value="Unassembled WGS sequence"/>
</dbReference>
<accession>C6HND4</accession>
<dbReference type="AlphaFoldDB" id="C6HND4"/>
<evidence type="ECO:0000256" key="1">
    <source>
        <dbReference type="SAM" id="MobiDB-lite"/>
    </source>
</evidence>
<reference evidence="3" key="1">
    <citation type="submission" date="2009-05" db="EMBL/GenBank/DDBJ databases">
        <title>The genome sequence of Ajellomyces capsulatus strain H143.</title>
        <authorList>
            <person name="Champion M."/>
            <person name="Cuomo C.A."/>
            <person name="Ma L.-J."/>
            <person name="Henn M.R."/>
            <person name="Sil A."/>
            <person name="Goldman B."/>
            <person name="Young S.K."/>
            <person name="Kodira C.D."/>
            <person name="Zeng Q."/>
            <person name="Koehrsen M."/>
            <person name="Alvarado L."/>
            <person name="Berlin A.M."/>
            <person name="Borenstein D."/>
            <person name="Chen Z."/>
            <person name="Engels R."/>
            <person name="Freedman E."/>
            <person name="Gellesch M."/>
            <person name="Goldberg J."/>
            <person name="Griggs A."/>
            <person name="Gujja S."/>
            <person name="Heiman D.I."/>
            <person name="Hepburn T.A."/>
            <person name="Howarth C."/>
            <person name="Jen D."/>
            <person name="Larson L."/>
            <person name="Lewis B."/>
            <person name="Mehta T."/>
            <person name="Park D."/>
            <person name="Pearson M."/>
            <person name="Roberts A."/>
            <person name="Saif S."/>
            <person name="Shea T.D."/>
            <person name="Shenoy N."/>
            <person name="Sisk P."/>
            <person name="Stolte C."/>
            <person name="Sykes S."/>
            <person name="Walk T."/>
            <person name="White J."/>
            <person name="Yandava C."/>
            <person name="Klein B."/>
            <person name="McEwen J.G."/>
            <person name="Puccia R."/>
            <person name="Goldman G.H."/>
            <person name="Felipe M.S."/>
            <person name="Nino-Vega G."/>
            <person name="San-Blas G."/>
            <person name="Taylor J.W."/>
            <person name="Mendoza L."/>
            <person name="Galagan J.E."/>
            <person name="Nusbaum C."/>
            <person name="Birren B.W."/>
        </authorList>
    </citation>
    <scope>NUCLEOTIDE SEQUENCE [LARGE SCALE GENOMIC DNA]</scope>
    <source>
        <strain evidence="3">H143</strain>
    </source>
</reference>
<sequence>MGGTCSIQQEHPPRRIHDWLSQPADQRIQECARVSLRTLCKSRAAGLATLHGLDGQEGDAGAGTQHIRNHTTNTLISNQTRSQGASDFPRSMDEEWGICS</sequence>
<evidence type="ECO:0000313" key="3">
    <source>
        <dbReference type="Proteomes" id="UP000002624"/>
    </source>
</evidence>